<reference evidence="3 4" key="1">
    <citation type="submission" date="2016-09" db="EMBL/GenBank/DDBJ databases">
        <title>Genome-resolved meta-omics ties microbial dynamics to process performance in biotechnology for thiocyanate degradation.</title>
        <authorList>
            <person name="Kantor R.S."/>
            <person name="Huddy R.J."/>
            <person name="Iyer R."/>
            <person name="Thomas B.C."/>
            <person name="Brown C.T."/>
            <person name="Anantharaman K."/>
            <person name="Tringe S."/>
            <person name="Hettich R.L."/>
            <person name="Harrison S.T."/>
            <person name="Banfield J.F."/>
        </authorList>
    </citation>
    <scope>NUCLEOTIDE SEQUENCE [LARGE SCALE GENOMIC DNA]</scope>
    <source>
        <strain evidence="3">59-99</strain>
    </source>
</reference>
<keyword evidence="2" id="KW-0874">Quinone</keyword>
<proteinExistence type="inferred from homology"/>
<comment type="similarity">
    <text evidence="1 2">Belongs to the complex I subunit 6 family.</text>
</comment>
<dbReference type="AlphaFoldDB" id="A0A1M3L6F6"/>
<keyword evidence="2" id="KW-1133">Transmembrane helix</keyword>
<gene>
    <name evidence="3" type="ORF">BGO89_00660</name>
</gene>
<dbReference type="PANTHER" id="PTHR33269">
    <property type="entry name" value="NADH-UBIQUINONE OXIDOREDUCTASE CHAIN 6"/>
    <property type="match status" value="1"/>
</dbReference>
<keyword evidence="2" id="KW-0472">Membrane</keyword>
<comment type="subcellular location">
    <subcellularLocation>
        <location evidence="2">Cell membrane</location>
        <topology evidence="2">Multi-pass membrane protein</topology>
    </subcellularLocation>
</comment>
<dbReference type="GO" id="GO:0008137">
    <property type="term" value="F:NADH dehydrogenase (ubiquinone) activity"/>
    <property type="evidence" value="ECO:0007669"/>
    <property type="project" value="UniProtKB-UniRule"/>
</dbReference>
<feature type="transmembrane region" description="Helical" evidence="2">
    <location>
        <begin position="30"/>
        <end position="49"/>
    </location>
</feature>
<dbReference type="EMBL" id="MKVH01000002">
    <property type="protein sequence ID" value="OJX61140.1"/>
    <property type="molecule type" value="Genomic_DNA"/>
</dbReference>
<feature type="transmembrane region" description="Helical" evidence="2">
    <location>
        <begin position="89"/>
        <end position="111"/>
    </location>
</feature>
<keyword evidence="2" id="KW-0520">NAD</keyword>
<comment type="caution">
    <text evidence="3">The sequence shown here is derived from an EMBL/GenBank/DDBJ whole genome shotgun (WGS) entry which is preliminary data.</text>
</comment>
<dbReference type="PANTHER" id="PTHR33269:SF17">
    <property type="entry name" value="NADH-UBIQUINONE OXIDOREDUCTASE CHAIN 6"/>
    <property type="match status" value="1"/>
</dbReference>
<comment type="catalytic activity">
    <reaction evidence="2">
        <text>a quinone + NADH + 5 H(+)(in) = a quinol + NAD(+) + 4 H(+)(out)</text>
        <dbReference type="Rhea" id="RHEA:57888"/>
        <dbReference type="ChEBI" id="CHEBI:15378"/>
        <dbReference type="ChEBI" id="CHEBI:24646"/>
        <dbReference type="ChEBI" id="CHEBI:57540"/>
        <dbReference type="ChEBI" id="CHEBI:57945"/>
        <dbReference type="ChEBI" id="CHEBI:132124"/>
    </reaction>
</comment>
<name>A0A1M3L6F6_9BACT</name>
<dbReference type="EC" id="7.1.1.-" evidence="2"/>
<feature type="transmembrane region" description="Helical" evidence="2">
    <location>
        <begin position="142"/>
        <end position="164"/>
    </location>
</feature>
<dbReference type="GO" id="GO:0005886">
    <property type="term" value="C:plasma membrane"/>
    <property type="evidence" value="ECO:0007669"/>
    <property type="project" value="UniProtKB-SubCell"/>
</dbReference>
<feature type="transmembrane region" description="Helical" evidence="2">
    <location>
        <begin position="55"/>
        <end position="77"/>
    </location>
</feature>
<accession>A0A1M3L6F6</accession>
<dbReference type="InterPro" id="IPR042106">
    <property type="entry name" value="Nuo/plastoQ_OxRdtase_6_NuoJ"/>
</dbReference>
<evidence type="ECO:0000256" key="1">
    <source>
        <dbReference type="ARBA" id="ARBA00005698"/>
    </source>
</evidence>
<evidence type="ECO:0000313" key="4">
    <source>
        <dbReference type="Proteomes" id="UP000184233"/>
    </source>
</evidence>
<dbReference type="STRING" id="1895771.BGO89_00660"/>
<dbReference type="Pfam" id="PF00499">
    <property type="entry name" value="Oxidored_q3"/>
    <property type="match status" value="1"/>
</dbReference>
<evidence type="ECO:0000313" key="3">
    <source>
        <dbReference type="EMBL" id="OJX61140.1"/>
    </source>
</evidence>
<dbReference type="Proteomes" id="UP000184233">
    <property type="component" value="Unassembled WGS sequence"/>
</dbReference>
<feature type="transmembrane region" description="Helical" evidence="2">
    <location>
        <begin position="6"/>
        <end position="23"/>
    </location>
</feature>
<sequence>MNLQVILFALFAIGAVASALLTITRRNPVASAMSLIAHFFMLSGLYLTLEAQFVAVVQVLVYAGAIMVLVIFVIMLLNLGSERQLTERASLRSTLGWLVAALFAVQIGIVLTSKPTGVNALSPKAVEIGTTEAIGQSLFTHYLFPFEAVSLLLLAALIGSVILAKRTLK</sequence>
<evidence type="ECO:0000256" key="2">
    <source>
        <dbReference type="RuleBase" id="RU004429"/>
    </source>
</evidence>
<organism evidence="3 4">
    <name type="scientific">Candidatus Kapaibacterium thiocyanatum</name>
    <dbReference type="NCBI Taxonomy" id="1895771"/>
    <lineage>
        <taxon>Bacteria</taxon>
        <taxon>Pseudomonadati</taxon>
        <taxon>Candidatus Kapaibacteriota</taxon>
        <taxon>Candidatus Kapaibacteriia</taxon>
        <taxon>Candidatus Kapaibacteriales</taxon>
        <taxon>Candidatus Kapaibacteriaceae</taxon>
        <taxon>Candidatus Kapaibacterium</taxon>
    </lineage>
</organism>
<keyword evidence="2" id="KW-1003">Cell membrane</keyword>
<keyword evidence="2" id="KW-0812">Transmembrane</keyword>
<dbReference type="Gene3D" id="1.20.120.1200">
    <property type="entry name" value="NADH-ubiquinone/plastoquinone oxidoreductase chain 6, subunit NuoJ"/>
    <property type="match status" value="1"/>
</dbReference>
<comment type="function">
    <text evidence="2">NDH-1 shuttles electrons from NADH, via FMN and iron-sulfur (Fe-S) centers, to quinones in the respiratory chain. Couples the redox reaction to proton translocation (for every two electrons transferred, four hydrogen ions are translocated across the cytoplasmic membrane), and thus conserves the redox energy in a proton gradient.</text>
</comment>
<protein>
    <recommendedName>
        <fullName evidence="2">NADH-quinone oxidoreductase subunit J</fullName>
        <ecNumber evidence="2">7.1.1.-</ecNumber>
    </recommendedName>
</protein>
<dbReference type="GO" id="GO:0048038">
    <property type="term" value="F:quinone binding"/>
    <property type="evidence" value="ECO:0007669"/>
    <property type="project" value="UniProtKB-UniRule"/>
</dbReference>
<dbReference type="InterPro" id="IPR001457">
    <property type="entry name" value="NADH_UbQ/plastoQ_OxRdtase_su6"/>
</dbReference>